<evidence type="ECO:0000313" key="3">
    <source>
        <dbReference type="Proteomes" id="UP001597478"/>
    </source>
</evidence>
<feature type="signal peptide" evidence="1">
    <location>
        <begin position="1"/>
        <end position="25"/>
    </location>
</feature>
<accession>A0ABW5W596</accession>
<keyword evidence="3" id="KW-1185">Reference proteome</keyword>
<comment type="caution">
    <text evidence="2">The sequence shown here is derived from an EMBL/GenBank/DDBJ whole genome shotgun (WGS) entry which is preliminary data.</text>
</comment>
<name>A0ABW5W596_9PSEU</name>
<organism evidence="2 3">
    <name type="scientific">Prauserella oleivorans</name>
    <dbReference type="NCBI Taxonomy" id="1478153"/>
    <lineage>
        <taxon>Bacteria</taxon>
        <taxon>Bacillati</taxon>
        <taxon>Actinomycetota</taxon>
        <taxon>Actinomycetes</taxon>
        <taxon>Pseudonocardiales</taxon>
        <taxon>Pseudonocardiaceae</taxon>
        <taxon>Prauserella</taxon>
    </lineage>
</organism>
<dbReference type="PROSITE" id="PS51257">
    <property type="entry name" value="PROKAR_LIPOPROTEIN"/>
    <property type="match status" value="1"/>
</dbReference>
<evidence type="ECO:0008006" key="4">
    <source>
        <dbReference type="Google" id="ProtNLM"/>
    </source>
</evidence>
<protein>
    <recommendedName>
        <fullName evidence="4">Ig-like domain-containing protein</fullName>
    </recommendedName>
</protein>
<proteinExistence type="predicted"/>
<gene>
    <name evidence="2" type="ORF">ACFS2C_04425</name>
</gene>
<dbReference type="EMBL" id="JBHUOF010000004">
    <property type="protein sequence ID" value="MFD2798634.1"/>
    <property type="molecule type" value="Genomic_DNA"/>
</dbReference>
<keyword evidence="1" id="KW-0732">Signal</keyword>
<dbReference type="RefSeq" id="WP_377389655.1">
    <property type="nucleotide sequence ID" value="NZ_JBHSAN010000017.1"/>
</dbReference>
<evidence type="ECO:0000256" key="1">
    <source>
        <dbReference type="SAM" id="SignalP"/>
    </source>
</evidence>
<dbReference type="Proteomes" id="UP001597478">
    <property type="component" value="Unassembled WGS sequence"/>
</dbReference>
<reference evidence="3" key="1">
    <citation type="journal article" date="2019" name="Int. J. Syst. Evol. Microbiol.">
        <title>The Global Catalogue of Microorganisms (GCM) 10K type strain sequencing project: providing services to taxonomists for standard genome sequencing and annotation.</title>
        <authorList>
            <consortium name="The Broad Institute Genomics Platform"/>
            <consortium name="The Broad Institute Genome Sequencing Center for Infectious Disease"/>
            <person name="Wu L."/>
            <person name="Ma J."/>
        </authorList>
    </citation>
    <scope>NUCLEOTIDE SEQUENCE [LARGE SCALE GENOMIC DNA]</scope>
    <source>
        <strain evidence="3">IBRC-M 10906</strain>
    </source>
</reference>
<sequence>MRIRPAAMFAVGLLLVAGCSTGGQAEPARPEAPPPTRALVTWSETVCSNLSTVDSLREKHASTYYAMQVASDVDTVLASLRDLEPSRVKPADDYVTTLTRRLERLREQLPQDGTAPPPDPRRVTELIEGLGKQQPELARLAARTRSLAPSYHLAPSCNPLKPRPELSTAATRPLVRWADTMCEVLTSVRTVPEPGDELLKHPSFARFESMELSSYLTSVPSQVRSLGQPLTELPRTGIAEADAYRSALRTAIDAAAARLPEDSATMAFDLYDLPIEQLRARAREMAGVVTAIRPPGPDLSALARKHPALAASYDLAPTCEPADVTPSRAETLPQARNGTDVAACRGGTCQIEVSAPVDVTVRGTVFTIAVSDGTVWIAGGSGLIRLSGAGTAQFGTGGVRVTFSVAEMTDTAAVLDVSAK</sequence>
<evidence type="ECO:0000313" key="2">
    <source>
        <dbReference type="EMBL" id="MFD2798634.1"/>
    </source>
</evidence>
<feature type="chain" id="PRO_5047384384" description="Ig-like domain-containing protein" evidence="1">
    <location>
        <begin position="26"/>
        <end position="420"/>
    </location>
</feature>